<keyword evidence="2" id="KW-0413">Isomerase</keyword>
<keyword evidence="3" id="KW-1185">Reference proteome</keyword>
<protein>
    <submittedName>
        <fullName evidence="2">Sugar phosphate isomerase/epimerase</fullName>
    </submittedName>
</protein>
<reference evidence="2" key="1">
    <citation type="submission" date="2020-10" db="EMBL/GenBank/DDBJ databases">
        <title>Sequencing the genomes of 1000 actinobacteria strains.</title>
        <authorList>
            <person name="Klenk H.-P."/>
        </authorList>
    </citation>
    <scope>NUCLEOTIDE SEQUENCE</scope>
    <source>
        <strain evidence="2">DSM 45354</strain>
    </source>
</reference>
<dbReference type="InterPro" id="IPR036237">
    <property type="entry name" value="Xyl_isomerase-like_sf"/>
</dbReference>
<dbReference type="GO" id="GO:0016853">
    <property type="term" value="F:isomerase activity"/>
    <property type="evidence" value="ECO:0007669"/>
    <property type="project" value="UniProtKB-KW"/>
</dbReference>
<dbReference type="Proteomes" id="UP000638648">
    <property type="component" value="Unassembled WGS sequence"/>
</dbReference>
<organism evidence="2 3">
    <name type="scientific">Actinopolymorpha pittospori</name>
    <dbReference type="NCBI Taxonomy" id="648752"/>
    <lineage>
        <taxon>Bacteria</taxon>
        <taxon>Bacillati</taxon>
        <taxon>Actinomycetota</taxon>
        <taxon>Actinomycetes</taxon>
        <taxon>Propionibacteriales</taxon>
        <taxon>Actinopolymorphaceae</taxon>
        <taxon>Actinopolymorpha</taxon>
    </lineage>
</organism>
<dbReference type="InterPro" id="IPR050312">
    <property type="entry name" value="IolE/XylAMocC-like"/>
</dbReference>
<comment type="caution">
    <text evidence="2">The sequence shown here is derived from an EMBL/GenBank/DDBJ whole genome shotgun (WGS) entry which is preliminary data.</text>
</comment>
<dbReference type="InterPro" id="IPR013022">
    <property type="entry name" value="Xyl_isomerase-like_TIM-brl"/>
</dbReference>
<accession>A0A927RL41</accession>
<evidence type="ECO:0000313" key="3">
    <source>
        <dbReference type="Proteomes" id="UP000638648"/>
    </source>
</evidence>
<dbReference type="EMBL" id="JADBEM010000001">
    <property type="protein sequence ID" value="MBE1607383.1"/>
    <property type="molecule type" value="Genomic_DNA"/>
</dbReference>
<feature type="domain" description="Xylose isomerase-like TIM barrel" evidence="1">
    <location>
        <begin position="20"/>
        <end position="230"/>
    </location>
</feature>
<dbReference type="Gene3D" id="3.20.20.150">
    <property type="entry name" value="Divalent-metal-dependent TIM barrel enzymes"/>
    <property type="match status" value="1"/>
</dbReference>
<dbReference type="Pfam" id="PF01261">
    <property type="entry name" value="AP_endonuc_2"/>
    <property type="match status" value="1"/>
</dbReference>
<dbReference type="AlphaFoldDB" id="A0A927RL41"/>
<sequence length="251" mass="28009">MVKLAFSKPTRDAEGQRLLFDRYQQAGYDGLQLKGNQYSPYLDDPARFQAEWGSDPAHVSSLITMNPLDEDGKERLRTLFRFAAAVGSERVVLCHDVPRVGLTDDDLADIARMMSGLGQEASDQGVRLSLHHHTNEPVMHRRDFDVFFDAVQDKAVSLTVDTGHLMKSEVLDIAGLIRDLAPVIDNVHLKDYEDGQFRLLGQGTVEFGDIIDALTTLDASATLCVDEESRAEIFEGMEVSQRFLEGRLVAR</sequence>
<evidence type="ECO:0000259" key="1">
    <source>
        <dbReference type="Pfam" id="PF01261"/>
    </source>
</evidence>
<dbReference type="RefSeq" id="WP_202896456.1">
    <property type="nucleotide sequence ID" value="NZ_BAABJL010000197.1"/>
</dbReference>
<proteinExistence type="predicted"/>
<dbReference type="PANTHER" id="PTHR12110">
    <property type="entry name" value="HYDROXYPYRUVATE ISOMERASE"/>
    <property type="match status" value="1"/>
</dbReference>
<gene>
    <name evidence="2" type="ORF">HEB94_004231</name>
</gene>
<evidence type="ECO:0000313" key="2">
    <source>
        <dbReference type="EMBL" id="MBE1607383.1"/>
    </source>
</evidence>
<dbReference type="SUPFAM" id="SSF51658">
    <property type="entry name" value="Xylose isomerase-like"/>
    <property type="match status" value="1"/>
</dbReference>
<name>A0A927RL41_9ACTN</name>